<organism evidence="6 7">
    <name type="scientific">Russula ochroleuca</name>
    <dbReference type="NCBI Taxonomy" id="152965"/>
    <lineage>
        <taxon>Eukaryota</taxon>
        <taxon>Fungi</taxon>
        <taxon>Dikarya</taxon>
        <taxon>Basidiomycota</taxon>
        <taxon>Agaricomycotina</taxon>
        <taxon>Agaricomycetes</taxon>
        <taxon>Russulales</taxon>
        <taxon>Russulaceae</taxon>
        <taxon>Russula</taxon>
    </lineage>
</organism>
<dbReference type="Pfam" id="PF00569">
    <property type="entry name" value="ZZ"/>
    <property type="match status" value="3"/>
</dbReference>
<dbReference type="PANTHER" id="PTHR20930">
    <property type="entry name" value="OVARIAN CARCINOMA ANTIGEN CA125-RELATED"/>
    <property type="match status" value="1"/>
</dbReference>
<dbReference type="InterPro" id="IPR013783">
    <property type="entry name" value="Ig-like_fold"/>
</dbReference>
<feature type="region of interest" description="Disordered" evidence="4">
    <location>
        <begin position="127"/>
        <end position="183"/>
    </location>
</feature>
<feature type="compositionally biased region" description="Polar residues" evidence="4">
    <location>
        <begin position="407"/>
        <end position="444"/>
    </location>
</feature>
<dbReference type="SMART" id="SM00291">
    <property type="entry name" value="ZnF_ZZ"/>
    <property type="match status" value="3"/>
</dbReference>
<dbReference type="OrthoDB" id="661148at2759"/>
<dbReference type="AlphaFoldDB" id="A0A9P5MXV8"/>
<feature type="compositionally biased region" description="Basic residues" evidence="4">
    <location>
        <begin position="134"/>
        <end position="172"/>
    </location>
</feature>
<dbReference type="PANTHER" id="PTHR20930:SF0">
    <property type="entry name" value="PROTEIN ILRUN"/>
    <property type="match status" value="1"/>
</dbReference>
<gene>
    <name evidence="6" type="ORF">DFH94DRAFT_668260</name>
</gene>
<name>A0A9P5MXV8_9AGAM</name>
<evidence type="ECO:0000256" key="2">
    <source>
        <dbReference type="ARBA" id="ARBA00022771"/>
    </source>
</evidence>
<dbReference type="CDD" id="cd02340">
    <property type="entry name" value="ZZ_NBR1_like"/>
    <property type="match status" value="3"/>
</dbReference>
<dbReference type="GO" id="GO:0016236">
    <property type="term" value="P:macroautophagy"/>
    <property type="evidence" value="ECO:0007669"/>
    <property type="project" value="TreeGrafter"/>
</dbReference>
<evidence type="ECO:0000313" key="6">
    <source>
        <dbReference type="EMBL" id="KAF8481331.1"/>
    </source>
</evidence>
<comment type="caution">
    <text evidence="6">The sequence shown here is derived from an EMBL/GenBank/DDBJ whole genome shotgun (WGS) entry which is preliminary data.</text>
</comment>
<dbReference type="GO" id="GO:0043130">
    <property type="term" value="F:ubiquitin binding"/>
    <property type="evidence" value="ECO:0007669"/>
    <property type="project" value="TreeGrafter"/>
</dbReference>
<keyword evidence="7" id="KW-1185">Reference proteome</keyword>
<dbReference type="Gene3D" id="2.60.40.10">
    <property type="entry name" value="Immunoglobulins"/>
    <property type="match status" value="1"/>
</dbReference>
<dbReference type="EMBL" id="WHVB01000007">
    <property type="protein sequence ID" value="KAF8481331.1"/>
    <property type="molecule type" value="Genomic_DNA"/>
</dbReference>
<keyword evidence="3" id="KW-0862">Zinc</keyword>
<feature type="compositionally biased region" description="Pro residues" evidence="4">
    <location>
        <begin position="246"/>
        <end position="255"/>
    </location>
</feature>
<feature type="region of interest" description="Disordered" evidence="4">
    <location>
        <begin position="241"/>
        <end position="277"/>
    </location>
</feature>
<keyword evidence="1" id="KW-0479">Metal-binding</keyword>
<dbReference type="GO" id="GO:0000407">
    <property type="term" value="C:phagophore assembly site"/>
    <property type="evidence" value="ECO:0007669"/>
    <property type="project" value="TreeGrafter"/>
</dbReference>
<proteinExistence type="predicted"/>
<feature type="region of interest" description="Disordered" evidence="4">
    <location>
        <begin position="662"/>
        <end position="729"/>
    </location>
</feature>
<reference evidence="6" key="2">
    <citation type="journal article" date="2020" name="Nat. Commun.">
        <title>Large-scale genome sequencing of mycorrhizal fungi provides insights into the early evolution of symbiotic traits.</title>
        <authorList>
            <person name="Miyauchi S."/>
            <person name="Kiss E."/>
            <person name="Kuo A."/>
            <person name="Drula E."/>
            <person name="Kohler A."/>
            <person name="Sanchez-Garcia M."/>
            <person name="Morin E."/>
            <person name="Andreopoulos B."/>
            <person name="Barry K.W."/>
            <person name="Bonito G."/>
            <person name="Buee M."/>
            <person name="Carver A."/>
            <person name="Chen C."/>
            <person name="Cichocki N."/>
            <person name="Clum A."/>
            <person name="Culley D."/>
            <person name="Crous P.W."/>
            <person name="Fauchery L."/>
            <person name="Girlanda M."/>
            <person name="Hayes R.D."/>
            <person name="Keri Z."/>
            <person name="LaButti K."/>
            <person name="Lipzen A."/>
            <person name="Lombard V."/>
            <person name="Magnuson J."/>
            <person name="Maillard F."/>
            <person name="Murat C."/>
            <person name="Nolan M."/>
            <person name="Ohm R.A."/>
            <person name="Pangilinan J."/>
            <person name="Pereira M.F."/>
            <person name="Perotto S."/>
            <person name="Peter M."/>
            <person name="Pfister S."/>
            <person name="Riley R."/>
            <person name="Sitrit Y."/>
            <person name="Stielow J.B."/>
            <person name="Szollosi G."/>
            <person name="Zifcakova L."/>
            <person name="Stursova M."/>
            <person name="Spatafora J.W."/>
            <person name="Tedersoo L."/>
            <person name="Vaario L.M."/>
            <person name="Yamada A."/>
            <person name="Yan M."/>
            <person name="Wang P."/>
            <person name="Xu J."/>
            <person name="Bruns T."/>
            <person name="Baldrian P."/>
            <person name="Vilgalys R."/>
            <person name="Dunand C."/>
            <person name="Henrissat B."/>
            <person name="Grigoriev I.V."/>
            <person name="Hibbett D."/>
            <person name="Nagy L.G."/>
            <person name="Martin F.M."/>
        </authorList>
    </citation>
    <scope>NUCLEOTIDE SEQUENCE</scope>
    <source>
        <strain evidence="6">Prilba</strain>
    </source>
</reference>
<dbReference type="Gene3D" id="3.30.60.90">
    <property type="match status" value="3"/>
</dbReference>
<evidence type="ECO:0000313" key="7">
    <source>
        <dbReference type="Proteomes" id="UP000759537"/>
    </source>
</evidence>
<dbReference type="SUPFAM" id="SSF57850">
    <property type="entry name" value="RING/U-box"/>
    <property type="match status" value="3"/>
</dbReference>
<evidence type="ECO:0000256" key="3">
    <source>
        <dbReference type="ARBA" id="ARBA00022833"/>
    </source>
</evidence>
<evidence type="ECO:0000256" key="4">
    <source>
        <dbReference type="SAM" id="MobiDB-lite"/>
    </source>
</evidence>
<dbReference type="Pfam" id="PF16158">
    <property type="entry name" value="N_BRCA1_IG"/>
    <property type="match status" value="1"/>
</dbReference>
<evidence type="ECO:0000256" key="1">
    <source>
        <dbReference type="ARBA" id="ARBA00022723"/>
    </source>
</evidence>
<evidence type="ECO:0000259" key="5">
    <source>
        <dbReference type="PROSITE" id="PS01357"/>
    </source>
</evidence>
<dbReference type="InterPro" id="IPR032350">
    <property type="entry name" value="Nbr1_FW"/>
</dbReference>
<dbReference type="CDD" id="cd14947">
    <property type="entry name" value="NBR1_like"/>
    <property type="match status" value="1"/>
</dbReference>
<dbReference type="GO" id="GO:0008270">
    <property type="term" value="F:zinc ion binding"/>
    <property type="evidence" value="ECO:0007669"/>
    <property type="project" value="UniProtKB-KW"/>
</dbReference>
<dbReference type="PROSITE" id="PS01357">
    <property type="entry name" value="ZF_ZZ_1"/>
    <property type="match status" value="1"/>
</dbReference>
<sequence length="918" mass="101139">MFTIKATYRSETRKFSFSDSSFPTYSQISDQLFRVLPISSSYYLARLLFTQSPSAPFARILIGMEVRSEEEYEQHVRPFRGRDWPGGLLRFSVFDNETPRETPNDVSTQLDQLDLDGEEDVLMADSHGLEGGRRRPRRHEHRHGHHHGPPGPHHGPHHGHPHGHHGHHHHRRGDIPPWSHPRSPFVVPPPPPFPPPFPPPPPPPPPPVFPPFFRPRSPRLPPSLHRSSMVVPPPPLLSPNVAHSVPPLPSLPPMQPVSQDDNRQQSPPPTVNDAETPVQRLFRHRGLRSVASAPVLGPGVPIPPVPPLPPPPRPVSLYGDIQVPDSPYVMRPNRRVTTVSEELDELYSAEAPVPVDGEDVNETPRGTCCDVERGKQEISNVIRTFKTDVDRILSQSLGMDPTDVWGATSTERQSNPATPLPSLNSDSTTTNQGPPTEPTRSVEPSSPAEPVIHANVFCDMCREVIIGVRHKCLDCADFDLCSLCLAIQPQNIGLHSKSHSLFAIEEPGGLWVHTIFSGEGTPERAPPPVVKLAAHNATCDLCDSTIKGDRFKCFDCPDFDTCASCYTIVPAQHPRHSFARLRDPKDLKLPSFSSPFHCANCNECGKLICGIRYKCMHPACDDFDLCANCEAHPIPVHPTSHAMLKIREPDVYIPVVKRYGDERVPTPITSPPGSPRSQKKDIGGSTDERSGTLMNANLPPVVTPPSLPALPEGMPNGSRAESTAVDEVSTPTELASTQVDDVGTPLSLVALLSKPEKTPRPGVLDGISPGRLLSQLLDTPSATSLSSVAKNKNIDEDPPLRASFVEDNNIPDGQIFPPGAEFVKSWRMRNDGPGSWPTDTELVFVAGDKLMIDTSERFKVGSVPPGEEVDVWTGEMKAPDVPGKYISYWRLCDNKGRRFGHSIWIELVLFSFLILHYL</sequence>
<dbReference type="Proteomes" id="UP000759537">
    <property type="component" value="Unassembled WGS sequence"/>
</dbReference>
<reference evidence="6" key="1">
    <citation type="submission" date="2019-10" db="EMBL/GenBank/DDBJ databases">
        <authorList>
            <consortium name="DOE Joint Genome Institute"/>
            <person name="Kuo A."/>
            <person name="Miyauchi S."/>
            <person name="Kiss E."/>
            <person name="Drula E."/>
            <person name="Kohler A."/>
            <person name="Sanchez-Garcia M."/>
            <person name="Andreopoulos B."/>
            <person name="Barry K.W."/>
            <person name="Bonito G."/>
            <person name="Buee M."/>
            <person name="Carver A."/>
            <person name="Chen C."/>
            <person name="Cichocki N."/>
            <person name="Clum A."/>
            <person name="Culley D."/>
            <person name="Crous P.W."/>
            <person name="Fauchery L."/>
            <person name="Girlanda M."/>
            <person name="Hayes R."/>
            <person name="Keri Z."/>
            <person name="LaButti K."/>
            <person name="Lipzen A."/>
            <person name="Lombard V."/>
            <person name="Magnuson J."/>
            <person name="Maillard F."/>
            <person name="Morin E."/>
            <person name="Murat C."/>
            <person name="Nolan M."/>
            <person name="Ohm R."/>
            <person name="Pangilinan J."/>
            <person name="Pereira M."/>
            <person name="Perotto S."/>
            <person name="Peter M."/>
            <person name="Riley R."/>
            <person name="Sitrit Y."/>
            <person name="Stielow B."/>
            <person name="Szollosi G."/>
            <person name="Zifcakova L."/>
            <person name="Stursova M."/>
            <person name="Spatafora J.W."/>
            <person name="Tedersoo L."/>
            <person name="Vaario L.-M."/>
            <person name="Yamada A."/>
            <person name="Yan M."/>
            <person name="Wang P."/>
            <person name="Xu J."/>
            <person name="Bruns T."/>
            <person name="Baldrian P."/>
            <person name="Vilgalys R."/>
            <person name="Henrissat B."/>
            <person name="Grigoriev I.V."/>
            <person name="Hibbett D."/>
            <person name="Nagy L.G."/>
            <person name="Martin F.M."/>
        </authorList>
    </citation>
    <scope>NUCLEOTIDE SEQUENCE</scope>
    <source>
        <strain evidence="6">Prilba</strain>
    </source>
</reference>
<feature type="domain" description="ZZ-type" evidence="5">
    <location>
        <begin position="601"/>
        <end position="629"/>
    </location>
</feature>
<accession>A0A9P5MXV8</accession>
<feature type="compositionally biased region" description="Basic and acidic residues" evidence="4">
    <location>
        <begin position="678"/>
        <end position="690"/>
    </location>
</feature>
<dbReference type="InterPro" id="IPR000433">
    <property type="entry name" value="Znf_ZZ"/>
</dbReference>
<dbReference type="InterPro" id="IPR043145">
    <property type="entry name" value="Znf_ZZ_sf"/>
</dbReference>
<protein>
    <recommendedName>
        <fullName evidence="5">ZZ-type domain-containing protein</fullName>
    </recommendedName>
</protein>
<keyword evidence="2" id="KW-0863">Zinc-finger</keyword>
<feature type="region of interest" description="Disordered" evidence="4">
    <location>
        <begin position="398"/>
        <end position="447"/>
    </location>
</feature>